<evidence type="ECO:0000313" key="2">
    <source>
        <dbReference type="Proteomes" id="UP000821866"/>
    </source>
</evidence>
<name>A0A9J6EKQ6_RHIMP</name>
<dbReference type="VEuPathDB" id="VectorBase:LOC119180721"/>
<gene>
    <name evidence="1" type="ORF">HPB51_003209</name>
</gene>
<organism evidence="1 2">
    <name type="scientific">Rhipicephalus microplus</name>
    <name type="common">Cattle tick</name>
    <name type="synonym">Boophilus microplus</name>
    <dbReference type="NCBI Taxonomy" id="6941"/>
    <lineage>
        <taxon>Eukaryota</taxon>
        <taxon>Metazoa</taxon>
        <taxon>Ecdysozoa</taxon>
        <taxon>Arthropoda</taxon>
        <taxon>Chelicerata</taxon>
        <taxon>Arachnida</taxon>
        <taxon>Acari</taxon>
        <taxon>Parasitiformes</taxon>
        <taxon>Ixodida</taxon>
        <taxon>Ixodoidea</taxon>
        <taxon>Ixodidae</taxon>
        <taxon>Rhipicephalinae</taxon>
        <taxon>Rhipicephalus</taxon>
        <taxon>Boophilus</taxon>
    </lineage>
</organism>
<sequence length="308" mass="35157">MDYGWLMDWLLYESRQFLPFTPAPRRYRLSARKVLDWFPSPGEGERKALRHPKCTFPILYLRESTGVSDAHQLVRFPYRSEERAYHESMGVLYAFPQILTGDCFPVFQTQRILWSSSIRTCVECYQLLEMYAIVQSFSNAAADLDRVVEQLKSLVRDFVTEEDKAQEYLSKIDSGSQCLSVAKDMNPEIVKQIAKVAMPTIMECGSQFIRIREPQERADKQSSGMTPEEMKMFDDASSSSVTIETTAASLQPPVDVERLKLPPPSLRPDTNLQGVLSEASWGLSDIRRLRLRDAECSSLYAVRTSPDV</sequence>
<keyword evidence="2" id="KW-1185">Reference proteome</keyword>
<comment type="caution">
    <text evidence="1">The sequence shown here is derived from an EMBL/GenBank/DDBJ whole genome shotgun (WGS) entry which is preliminary data.</text>
</comment>
<dbReference type="AlphaFoldDB" id="A0A9J6EKQ6"/>
<dbReference type="EMBL" id="JABSTU010000003">
    <property type="protein sequence ID" value="KAH8034922.1"/>
    <property type="molecule type" value="Genomic_DNA"/>
</dbReference>
<proteinExistence type="predicted"/>
<protein>
    <submittedName>
        <fullName evidence="1">Uncharacterized protein</fullName>
    </submittedName>
</protein>
<reference evidence="1" key="2">
    <citation type="submission" date="2021-09" db="EMBL/GenBank/DDBJ databases">
        <authorList>
            <person name="Jia N."/>
            <person name="Wang J."/>
            <person name="Shi W."/>
            <person name="Du L."/>
            <person name="Sun Y."/>
            <person name="Zhan W."/>
            <person name="Jiang J."/>
            <person name="Wang Q."/>
            <person name="Zhang B."/>
            <person name="Ji P."/>
            <person name="Sakyi L.B."/>
            <person name="Cui X."/>
            <person name="Yuan T."/>
            <person name="Jiang B."/>
            <person name="Yang W."/>
            <person name="Lam T.T.-Y."/>
            <person name="Chang Q."/>
            <person name="Ding S."/>
            <person name="Wang X."/>
            <person name="Zhu J."/>
            <person name="Ruan X."/>
            <person name="Zhao L."/>
            <person name="Wei J."/>
            <person name="Que T."/>
            <person name="Du C."/>
            <person name="Cheng J."/>
            <person name="Dai P."/>
            <person name="Han X."/>
            <person name="Huang E."/>
            <person name="Gao Y."/>
            <person name="Liu J."/>
            <person name="Shao H."/>
            <person name="Ye R."/>
            <person name="Li L."/>
            <person name="Wei W."/>
            <person name="Wang X."/>
            <person name="Wang C."/>
            <person name="Huo Q."/>
            <person name="Li W."/>
            <person name="Guo W."/>
            <person name="Chen H."/>
            <person name="Chen S."/>
            <person name="Zhou L."/>
            <person name="Zhou L."/>
            <person name="Ni X."/>
            <person name="Tian J."/>
            <person name="Zhou Y."/>
            <person name="Sheng Y."/>
            <person name="Liu T."/>
            <person name="Pan Y."/>
            <person name="Xia L."/>
            <person name="Li J."/>
            <person name="Zhao F."/>
            <person name="Cao W."/>
        </authorList>
    </citation>
    <scope>NUCLEOTIDE SEQUENCE</scope>
    <source>
        <strain evidence="1">Rmic-2018</strain>
        <tissue evidence="1">Larvae</tissue>
    </source>
</reference>
<evidence type="ECO:0000313" key="1">
    <source>
        <dbReference type="EMBL" id="KAH8034922.1"/>
    </source>
</evidence>
<accession>A0A9J6EKQ6</accession>
<dbReference type="Proteomes" id="UP000821866">
    <property type="component" value="Chromosome 11"/>
</dbReference>
<reference evidence="1" key="1">
    <citation type="journal article" date="2020" name="Cell">
        <title>Large-Scale Comparative Analyses of Tick Genomes Elucidate Their Genetic Diversity and Vector Capacities.</title>
        <authorList>
            <consortium name="Tick Genome and Microbiome Consortium (TIGMIC)"/>
            <person name="Jia N."/>
            <person name="Wang J."/>
            <person name="Shi W."/>
            <person name="Du L."/>
            <person name="Sun Y."/>
            <person name="Zhan W."/>
            <person name="Jiang J.F."/>
            <person name="Wang Q."/>
            <person name="Zhang B."/>
            <person name="Ji P."/>
            <person name="Bell-Sakyi L."/>
            <person name="Cui X.M."/>
            <person name="Yuan T.T."/>
            <person name="Jiang B.G."/>
            <person name="Yang W.F."/>
            <person name="Lam T.T."/>
            <person name="Chang Q.C."/>
            <person name="Ding S.J."/>
            <person name="Wang X.J."/>
            <person name="Zhu J.G."/>
            <person name="Ruan X.D."/>
            <person name="Zhao L."/>
            <person name="Wei J.T."/>
            <person name="Ye R.Z."/>
            <person name="Que T.C."/>
            <person name="Du C.H."/>
            <person name="Zhou Y.H."/>
            <person name="Cheng J.X."/>
            <person name="Dai P.F."/>
            <person name="Guo W.B."/>
            <person name="Han X.H."/>
            <person name="Huang E.J."/>
            <person name="Li L.F."/>
            <person name="Wei W."/>
            <person name="Gao Y.C."/>
            <person name="Liu J.Z."/>
            <person name="Shao H.Z."/>
            <person name="Wang X."/>
            <person name="Wang C.C."/>
            <person name="Yang T.C."/>
            <person name="Huo Q.B."/>
            <person name="Li W."/>
            <person name="Chen H.Y."/>
            <person name="Chen S.E."/>
            <person name="Zhou L.G."/>
            <person name="Ni X.B."/>
            <person name="Tian J.H."/>
            <person name="Sheng Y."/>
            <person name="Liu T."/>
            <person name="Pan Y.S."/>
            <person name="Xia L.Y."/>
            <person name="Li J."/>
            <person name="Zhao F."/>
            <person name="Cao W.C."/>
        </authorList>
    </citation>
    <scope>NUCLEOTIDE SEQUENCE</scope>
    <source>
        <strain evidence="1">Rmic-2018</strain>
    </source>
</reference>